<comment type="caution">
    <text evidence="1">The sequence shown here is derived from an EMBL/GenBank/DDBJ whole genome shotgun (WGS) entry which is preliminary data.</text>
</comment>
<protein>
    <submittedName>
        <fullName evidence="1">Uncharacterized protein</fullName>
    </submittedName>
</protein>
<name>A0ABQ9ZSA4_9CRUS</name>
<keyword evidence="2" id="KW-1185">Reference proteome</keyword>
<sequence>MTTLTSVEKNMGRRALRFAKLSESSSAMPNYLHQLGEGSKYWSLLPVTMSLVYTMIVSQYSWTDKDCRAGQPQQRVMVDIIGIRHHLYTPNVEGRIRISIILWEVFDYVVRSSLWHVMVT</sequence>
<gene>
    <name evidence="1" type="ORF">OUZ56_030781</name>
</gene>
<evidence type="ECO:0000313" key="2">
    <source>
        <dbReference type="Proteomes" id="UP001234178"/>
    </source>
</evidence>
<accession>A0ABQ9ZSA4</accession>
<reference evidence="1 2" key="1">
    <citation type="journal article" date="2023" name="Nucleic Acids Res.">
        <title>The hologenome of Daphnia magna reveals possible DNA methylation and microbiome-mediated evolution of the host genome.</title>
        <authorList>
            <person name="Chaturvedi A."/>
            <person name="Li X."/>
            <person name="Dhandapani V."/>
            <person name="Marshall H."/>
            <person name="Kissane S."/>
            <person name="Cuenca-Cambronero M."/>
            <person name="Asole G."/>
            <person name="Calvet F."/>
            <person name="Ruiz-Romero M."/>
            <person name="Marangio P."/>
            <person name="Guigo R."/>
            <person name="Rago D."/>
            <person name="Mirbahai L."/>
            <person name="Eastwood N."/>
            <person name="Colbourne J.K."/>
            <person name="Zhou J."/>
            <person name="Mallon E."/>
            <person name="Orsini L."/>
        </authorList>
    </citation>
    <scope>NUCLEOTIDE SEQUENCE [LARGE SCALE GENOMIC DNA]</scope>
    <source>
        <strain evidence="1">LRV0_1</strain>
    </source>
</reference>
<dbReference type="Proteomes" id="UP001234178">
    <property type="component" value="Unassembled WGS sequence"/>
</dbReference>
<dbReference type="EMBL" id="JAOYFB010000005">
    <property type="protein sequence ID" value="KAK4015808.1"/>
    <property type="molecule type" value="Genomic_DNA"/>
</dbReference>
<organism evidence="1 2">
    <name type="scientific">Daphnia magna</name>
    <dbReference type="NCBI Taxonomy" id="35525"/>
    <lineage>
        <taxon>Eukaryota</taxon>
        <taxon>Metazoa</taxon>
        <taxon>Ecdysozoa</taxon>
        <taxon>Arthropoda</taxon>
        <taxon>Crustacea</taxon>
        <taxon>Branchiopoda</taxon>
        <taxon>Diplostraca</taxon>
        <taxon>Cladocera</taxon>
        <taxon>Anomopoda</taxon>
        <taxon>Daphniidae</taxon>
        <taxon>Daphnia</taxon>
    </lineage>
</organism>
<proteinExistence type="predicted"/>
<evidence type="ECO:0000313" key="1">
    <source>
        <dbReference type="EMBL" id="KAK4015808.1"/>
    </source>
</evidence>